<feature type="transmembrane region" description="Helical" evidence="1">
    <location>
        <begin position="157"/>
        <end position="179"/>
    </location>
</feature>
<protein>
    <submittedName>
        <fullName evidence="2">ABC transporter permease subunit</fullName>
    </submittedName>
</protein>
<feature type="transmembrane region" description="Helical" evidence="1">
    <location>
        <begin position="111"/>
        <end position="137"/>
    </location>
</feature>
<keyword evidence="1" id="KW-1133">Transmembrane helix</keyword>
<comment type="caution">
    <text evidence="2">The sequence shown here is derived from an EMBL/GenBank/DDBJ whole genome shotgun (WGS) entry which is preliminary data.</text>
</comment>
<feature type="transmembrane region" description="Helical" evidence="1">
    <location>
        <begin position="186"/>
        <end position="210"/>
    </location>
</feature>
<feature type="transmembrane region" description="Helical" evidence="1">
    <location>
        <begin position="245"/>
        <end position="266"/>
    </location>
</feature>
<dbReference type="EMBL" id="WNJO01000009">
    <property type="protein sequence ID" value="MTV82704.1"/>
    <property type="molecule type" value="Genomic_DNA"/>
</dbReference>
<proteinExistence type="predicted"/>
<accession>A0A7X2XW38</accession>
<dbReference type="AlphaFoldDB" id="A0A7X2XW38"/>
<sequence length="271" mass="31012">MSHGTGRIGGAYSVWTLVKQELFKLTRKTSTWVSSFILIGIQFLFAILSRIYPTTFIPANMFESLYFARPFITFYMIAATATIITMEFQYGTMKQVLYRRYSRGQILVSKWLAILVYSLYWYVISTGVTLLLRALLFRHSLSIHQNAGYGDTVFTRGLAISAASFVALWIILSLVFLLANVFSNSVAAVSVGIIGYFGTFIVTQLLTMLIQKWDWAKWNPLTMMLYPSMMARPGYYQTLLNMQSWQMLLGSVVYIAIFLSLGYNVFCRRNM</sequence>
<keyword evidence="3" id="KW-1185">Reference proteome</keyword>
<dbReference type="Pfam" id="PF12730">
    <property type="entry name" value="ABC2_membrane_4"/>
    <property type="match status" value="1"/>
</dbReference>
<name>A0A7X2XW38_9LACO</name>
<dbReference type="Proteomes" id="UP000466388">
    <property type="component" value="Unassembled WGS sequence"/>
</dbReference>
<evidence type="ECO:0000256" key="1">
    <source>
        <dbReference type="SAM" id="Phobius"/>
    </source>
</evidence>
<dbReference type="PANTHER" id="PTHR37305:SF1">
    <property type="entry name" value="MEMBRANE PROTEIN"/>
    <property type="match status" value="1"/>
</dbReference>
<keyword evidence="1" id="KW-0812">Transmembrane</keyword>
<organism evidence="2 3">
    <name type="scientific">Secundilactobacillus folii</name>
    <dbReference type="NCBI Taxonomy" id="2678357"/>
    <lineage>
        <taxon>Bacteria</taxon>
        <taxon>Bacillati</taxon>
        <taxon>Bacillota</taxon>
        <taxon>Bacilli</taxon>
        <taxon>Lactobacillales</taxon>
        <taxon>Lactobacillaceae</taxon>
        <taxon>Secundilactobacillus</taxon>
    </lineage>
</organism>
<dbReference type="PANTHER" id="PTHR37305">
    <property type="entry name" value="INTEGRAL MEMBRANE PROTEIN-RELATED"/>
    <property type="match status" value="1"/>
</dbReference>
<evidence type="ECO:0000313" key="3">
    <source>
        <dbReference type="Proteomes" id="UP000466388"/>
    </source>
</evidence>
<feature type="transmembrane region" description="Helical" evidence="1">
    <location>
        <begin position="72"/>
        <end position="90"/>
    </location>
</feature>
<keyword evidence="1" id="KW-0472">Membrane</keyword>
<feature type="transmembrane region" description="Helical" evidence="1">
    <location>
        <begin position="32"/>
        <end position="52"/>
    </location>
</feature>
<evidence type="ECO:0000313" key="2">
    <source>
        <dbReference type="EMBL" id="MTV82704.1"/>
    </source>
</evidence>
<reference evidence="2 3" key="1">
    <citation type="submission" date="2019-11" db="EMBL/GenBank/DDBJ databases">
        <title>Lactobacillus sp. nov. CRM56-3, isolated from fermented tea leaves.</title>
        <authorList>
            <person name="Phuengjayaem S."/>
            <person name="Tanasupawat S."/>
        </authorList>
    </citation>
    <scope>NUCLEOTIDE SEQUENCE [LARGE SCALE GENOMIC DNA]</scope>
    <source>
        <strain evidence="2 3">CRM56-3</strain>
    </source>
</reference>
<gene>
    <name evidence="2" type="ORF">GM612_08610</name>
</gene>